<sequence>AVPHLRLPNNITAVCSTKPSSVGRNMRAEKRNSRKEVDNILKISFEQNHDDTPARCDVQNETNDEAPMCSEDSELPHEIIFITNENAKLRQENRALEEQLRNAKEEVKRLQNLVDVLQRKFSTDQQQLLTKGRCTMWSSGDIAKAVTLRVLSFKAYNFVRKERQASEERRLRKKMKKIIN</sequence>
<name>A0A0A9Z1B4_LYGHE</name>
<reference evidence="2" key="1">
    <citation type="journal article" date="2014" name="PLoS ONE">
        <title>Transcriptome-Based Identification of ABC Transporters in the Western Tarnished Plant Bug Lygus hesperus.</title>
        <authorList>
            <person name="Hull J.J."/>
            <person name="Chaney K."/>
            <person name="Geib S.M."/>
            <person name="Fabrick J.A."/>
            <person name="Brent C.S."/>
            <person name="Walsh D."/>
            <person name="Lavine L.C."/>
        </authorList>
    </citation>
    <scope>NUCLEOTIDE SEQUENCE</scope>
</reference>
<gene>
    <name evidence="2" type="primary">T_5</name>
    <name evidence="2" type="ORF">CM83_4324</name>
</gene>
<evidence type="ECO:0000313" key="2">
    <source>
        <dbReference type="EMBL" id="JAG37113.1"/>
    </source>
</evidence>
<dbReference type="AlphaFoldDB" id="A0A0A9Z1B4"/>
<accession>A0A0A9Z1B4</accession>
<dbReference type="EMBL" id="GBHO01006491">
    <property type="protein sequence ID" value="JAG37113.1"/>
    <property type="molecule type" value="Transcribed_RNA"/>
</dbReference>
<protein>
    <submittedName>
        <fullName evidence="2">Transposable element P transposase</fullName>
    </submittedName>
</protein>
<reference evidence="2" key="2">
    <citation type="submission" date="2014-07" db="EMBL/GenBank/DDBJ databases">
        <authorList>
            <person name="Hull J."/>
        </authorList>
    </citation>
    <scope>NUCLEOTIDE SEQUENCE</scope>
</reference>
<keyword evidence="1" id="KW-0175">Coiled coil</keyword>
<feature type="non-terminal residue" evidence="2">
    <location>
        <position position="1"/>
    </location>
</feature>
<evidence type="ECO:0000256" key="1">
    <source>
        <dbReference type="SAM" id="Coils"/>
    </source>
</evidence>
<organism evidence="2">
    <name type="scientific">Lygus hesperus</name>
    <name type="common">Western plant bug</name>
    <dbReference type="NCBI Taxonomy" id="30085"/>
    <lineage>
        <taxon>Eukaryota</taxon>
        <taxon>Metazoa</taxon>
        <taxon>Ecdysozoa</taxon>
        <taxon>Arthropoda</taxon>
        <taxon>Hexapoda</taxon>
        <taxon>Insecta</taxon>
        <taxon>Pterygota</taxon>
        <taxon>Neoptera</taxon>
        <taxon>Paraneoptera</taxon>
        <taxon>Hemiptera</taxon>
        <taxon>Heteroptera</taxon>
        <taxon>Panheteroptera</taxon>
        <taxon>Cimicomorpha</taxon>
        <taxon>Miridae</taxon>
        <taxon>Mirini</taxon>
        <taxon>Lygus</taxon>
    </lineage>
</organism>
<proteinExistence type="predicted"/>
<feature type="coiled-coil region" evidence="1">
    <location>
        <begin position="79"/>
        <end position="120"/>
    </location>
</feature>